<dbReference type="Ensembl" id="ENSSDUT00000027133.1">
    <property type="protein sequence ID" value="ENSSDUP00000026656.1"/>
    <property type="gene ID" value="ENSSDUG00000019238.1"/>
</dbReference>
<comment type="subcellular location">
    <subcellularLocation>
        <location evidence="1">Secreted</location>
    </subcellularLocation>
</comment>
<protein>
    <submittedName>
        <fullName evidence="9">FAM3 metabolism regulating signaling molecule D</fullName>
    </submittedName>
</protein>
<keyword evidence="5 7" id="KW-0430">Lectin</keyword>
<comment type="similarity">
    <text evidence="2">Belongs to the FAM3 family.</text>
</comment>
<reference evidence="9" key="2">
    <citation type="submission" date="2025-09" db="UniProtKB">
        <authorList>
            <consortium name="Ensembl"/>
        </authorList>
    </citation>
    <scope>IDENTIFICATION</scope>
</reference>
<keyword evidence="6" id="KW-1015">Disulfide bond</keyword>
<evidence type="ECO:0000256" key="5">
    <source>
        <dbReference type="ARBA" id="ARBA00022734"/>
    </source>
</evidence>
<dbReference type="STRING" id="41447.ENSSDUP00000026656"/>
<evidence type="ECO:0000256" key="3">
    <source>
        <dbReference type="ARBA" id="ARBA00022525"/>
    </source>
</evidence>
<evidence type="ECO:0000256" key="2">
    <source>
        <dbReference type="ARBA" id="ARBA00010905"/>
    </source>
</evidence>
<keyword evidence="4" id="KW-0732">Signal</keyword>
<reference evidence="9" key="1">
    <citation type="submission" date="2025-08" db="UniProtKB">
        <authorList>
            <consortium name="Ensembl"/>
        </authorList>
    </citation>
    <scope>IDENTIFICATION</scope>
</reference>
<dbReference type="GeneTree" id="ENSGT00950000183004"/>
<evidence type="ECO:0000259" key="8">
    <source>
        <dbReference type="Pfam" id="PF15711"/>
    </source>
</evidence>
<dbReference type="InterPro" id="IPR039477">
    <property type="entry name" value="ILEI/PANDER_dom"/>
</dbReference>
<dbReference type="AlphaFoldDB" id="A0A3B4V7B1"/>
<evidence type="ECO:0000256" key="6">
    <source>
        <dbReference type="ARBA" id="ARBA00023157"/>
    </source>
</evidence>
<feature type="domain" description="ILEI/PANDER" evidence="8">
    <location>
        <begin position="102"/>
        <end position="189"/>
    </location>
</feature>
<proteinExistence type="inferred from homology"/>
<dbReference type="PANTHER" id="PTHR14592">
    <property type="entry name" value="UNCHARACTERIZED FAM3"/>
    <property type="match status" value="1"/>
</dbReference>
<dbReference type="OMA" id="NMKTGDP"/>
<name>A0A3B4V7B1_SERDU</name>
<evidence type="ECO:0000256" key="1">
    <source>
        <dbReference type="ARBA" id="ARBA00004613"/>
    </source>
</evidence>
<evidence type="ECO:0000313" key="9">
    <source>
        <dbReference type="Ensembl" id="ENSSDUP00000026656.1"/>
    </source>
</evidence>
<organism evidence="9 10">
    <name type="scientific">Seriola dumerili</name>
    <name type="common">Greater amberjack</name>
    <name type="synonym">Caranx dumerili</name>
    <dbReference type="NCBI Taxonomy" id="41447"/>
    <lineage>
        <taxon>Eukaryota</taxon>
        <taxon>Metazoa</taxon>
        <taxon>Chordata</taxon>
        <taxon>Craniata</taxon>
        <taxon>Vertebrata</taxon>
        <taxon>Euteleostomi</taxon>
        <taxon>Actinopterygii</taxon>
        <taxon>Neopterygii</taxon>
        <taxon>Teleostei</taxon>
        <taxon>Neoteleostei</taxon>
        <taxon>Acanthomorphata</taxon>
        <taxon>Carangaria</taxon>
        <taxon>Carangiformes</taxon>
        <taxon>Carangidae</taxon>
        <taxon>Seriola</taxon>
    </lineage>
</organism>
<accession>A0A3B4V7B1</accession>
<dbReference type="CDD" id="cd13940">
    <property type="entry name" value="ILEI_FAM3C"/>
    <property type="match status" value="1"/>
</dbReference>
<dbReference type="PROSITE" id="PS52031">
    <property type="entry name" value="GG_LECTIN"/>
    <property type="match status" value="1"/>
</dbReference>
<keyword evidence="10" id="KW-1185">Reference proteome</keyword>
<dbReference type="Pfam" id="PF15711">
    <property type="entry name" value="ILEI"/>
    <property type="match status" value="1"/>
</dbReference>
<evidence type="ECO:0000313" key="10">
    <source>
        <dbReference type="Proteomes" id="UP000261420"/>
    </source>
</evidence>
<dbReference type="GO" id="GO:0030246">
    <property type="term" value="F:carbohydrate binding"/>
    <property type="evidence" value="ECO:0007669"/>
    <property type="project" value="UniProtKB-UniRule"/>
</dbReference>
<sequence length="231" mass="25670">MKCNVMKFSFKLNSVMNSSFQHYTTTTCCVYDQPPARSEIFLSLLSALSDINQNEPQCSVSTVCPPNHFSIQLRSGTANIIGPKICFDGKTIMSHVMNNVGRGLNIAVLNGETGAVEKFGYLNMRDGNSNEILAYLKEIKTGRIVLVASYDDVAEKLTDKMREIFVEMGSSFITSVRTRDSWVFAGRAGTEQKSLFEKQAVNDAKTNVYEGWPDMVEVSGCFPRTETVVKN</sequence>
<dbReference type="GO" id="GO:0005576">
    <property type="term" value="C:extracellular region"/>
    <property type="evidence" value="ECO:0007669"/>
    <property type="project" value="UniProtKB-SubCell"/>
</dbReference>
<keyword evidence="3" id="KW-0964">Secreted</keyword>
<dbReference type="InterPro" id="IPR039220">
    <property type="entry name" value="FAM3"/>
</dbReference>
<evidence type="ECO:0000256" key="4">
    <source>
        <dbReference type="ARBA" id="ARBA00022729"/>
    </source>
</evidence>
<dbReference type="Proteomes" id="UP000261420">
    <property type="component" value="Unplaced"/>
</dbReference>
<dbReference type="InterPro" id="IPR039475">
    <property type="entry name" value="ILEI_FAM3C"/>
</dbReference>
<evidence type="ECO:0000256" key="7">
    <source>
        <dbReference type="PROSITE-ProRule" id="PRU01375"/>
    </source>
</evidence>